<gene>
    <name evidence="2" type="primary">BX927253.1</name>
</gene>
<feature type="non-terminal residue" evidence="2">
    <location>
        <position position="156"/>
    </location>
</feature>
<feature type="compositionally biased region" description="Basic and acidic residues" evidence="1">
    <location>
        <begin position="141"/>
        <end position="156"/>
    </location>
</feature>
<feature type="region of interest" description="Disordered" evidence="1">
    <location>
        <begin position="33"/>
        <end position="107"/>
    </location>
</feature>
<dbReference type="AlphaFoldDB" id="A0A1A8V011"/>
<sequence>MHTYKLEDGQGNQKVVHRNLILDISFLPVEPAEEEIPTGGSEGMPGMSDSLDPLGEESLNDGDSGWEVNRLADHENQDPLHQGVSGLSLSNQNPLIPHDESELSGELAETRVVGEELSAVDQVPCVGTETPPVDSNTGMDAHCHPEGDIEQVVRTR</sequence>
<feature type="compositionally biased region" description="Polar residues" evidence="1">
    <location>
        <begin position="85"/>
        <end position="94"/>
    </location>
</feature>
<reference evidence="2" key="2">
    <citation type="submission" date="2016-06" db="EMBL/GenBank/DDBJ databases">
        <title>The genome of a short-lived fish provides insights into sex chromosome evolution and the genetic control of aging.</title>
        <authorList>
            <person name="Reichwald K."/>
            <person name="Felder M."/>
            <person name="Petzold A."/>
            <person name="Koch P."/>
            <person name="Groth M."/>
            <person name="Platzer M."/>
        </authorList>
    </citation>
    <scope>NUCLEOTIDE SEQUENCE</scope>
    <source>
        <tissue evidence="2">Brain</tissue>
    </source>
</reference>
<accession>A0A1A8V011</accession>
<proteinExistence type="predicted"/>
<organism evidence="2">
    <name type="scientific">Nothobranchius furzeri</name>
    <name type="common">Turquoise killifish</name>
    <dbReference type="NCBI Taxonomy" id="105023"/>
    <lineage>
        <taxon>Eukaryota</taxon>
        <taxon>Metazoa</taxon>
        <taxon>Chordata</taxon>
        <taxon>Craniata</taxon>
        <taxon>Vertebrata</taxon>
        <taxon>Euteleostomi</taxon>
        <taxon>Actinopterygii</taxon>
        <taxon>Neopterygii</taxon>
        <taxon>Teleostei</taxon>
        <taxon>Neoteleostei</taxon>
        <taxon>Acanthomorphata</taxon>
        <taxon>Ovalentaria</taxon>
        <taxon>Atherinomorphae</taxon>
        <taxon>Cyprinodontiformes</taxon>
        <taxon>Nothobranchiidae</taxon>
        <taxon>Nothobranchius</taxon>
    </lineage>
</organism>
<feature type="region of interest" description="Disordered" evidence="1">
    <location>
        <begin position="125"/>
        <end position="156"/>
    </location>
</feature>
<evidence type="ECO:0000256" key="1">
    <source>
        <dbReference type="SAM" id="MobiDB-lite"/>
    </source>
</evidence>
<reference evidence="2" key="1">
    <citation type="submission" date="2016-05" db="EMBL/GenBank/DDBJ databases">
        <authorList>
            <person name="Lavstsen T."/>
            <person name="Jespersen J.S."/>
        </authorList>
    </citation>
    <scope>NUCLEOTIDE SEQUENCE</scope>
    <source>
        <tissue evidence="2">Brain</tissue>
    </source>
</reference>
<name>A0A1A8V011_NOTFU</name>
<dbReference type="EMBL" id="HAEJ01013552">
    <property type="protein sequence ID" value="SBS54009.1"/>
    <property type="molecule type" value="Transcribed_RNA"/>
</dbReference>
<evidence type="ECO:0000313" key="2">
    <source>
        <dbReference type="EMBL" id="SBS54009.1"/>
    </source>
</evidence>
<protein>
    <submittedName>
        <fullName evidence="2">Uncharacterized protein</fullName>
    </submittedName>
</protein>